<sequence length="430" mass="45504">MNVKLALIAASVAATTLPAQTAPIAVTGATNISISGLLSVGVKNSAISQGNAAVGRNTATETHVDDNTSRLIVASNSKIADGWNVLFRLESRFTPNVRPGDALLQPLGGPPAGYSVGDATGWADGDTFGGVSSPYGTITVGKSTLYYTDTISAGYLAPVLEQPGESYRIWDANGLSAFNILSTYNTGTVTNGVLAPTTRNILGNTRSRNVIRYDSVYFKPDAVSILNFSLAWSKNAAGAQNVFVSNANGSTYEGGQTVYAKGLYNGHGFSVSASYLDQKFQGVLATAPLTELKATRLGASYKIQGLKFGLIYDSTNMVNGITTGTVLSDATRTAFSVPVSYSFGDHGFYATYSAAGKTASLDKTGAKQINLVYDYAMTKRAFIGVYYTKIDNDANAYYQPFLTGYSPFGGSAIAKGESWRQVGIIMNYWF</sequence>
<evidence type="ECO:0000256" key="1">
    <source>
        <dbReference type="ARBA" id="ARBA00004571"/>
    </source>
</evidence>
<evidence type="ECO:0008006" key="14">
    <source>
        <dbReference type="Google" id="ProtNLM"/>
    </source>
</evidence>
<feature type="signal peptide" evidence="11">
    <location>
        <begin position="1"/>
        <end position="21"/>
    </location>
</feature>
<evidence type="ECO:0000256" key="11">
    <source>
        <dbReference type="SAM" id="SignalP"/>
    </source>
</evidence>
<keyword evidence="7" id="KW-0406">Ion transport</keyword>
<evidence type="ECO:0000313" key="12">
    <source>
        <dbReference type="EMBL" id="BDU73683.1"/>
    </source>
</evidence>
<dbReference type="Proteomes" id="UP001238179">
    <property type="component" value="Chromosome"/>
</dbReference>
<keyword evidence="4" id="KW-1134">Transmembrane beta strand</keyword>
<protein>
    <recommendedName>
        <fullName evidence="14">Porin</fullName>
    </recommendedName>
</protein>
<evidence type="ECO:0000256" key="4">
    <source>
        <dbReference type="ARBA" id="ARBA00022452"/>
    </source>
</evidence>
<dbReference type="InterPro" id="IPR050298">
    <property type="entry name" value="Gram-neg_bact_OMP"/>
</dbReference>
<name>A0AA48H8E7_9BACT</name>
<keyword evidence="9" id="KW-0472">Membrane</keyword>
<dbReference type="InterPro" id="IPR033900">
    <property type="entry name" value="Gram_neg_porin_domain"/>
</dbReference>
<evidence type="ECO:0000256" key="9">
    <source>
        <dbReference type="ARBA" id="ARBA00023136"/>
    </source>
</evidence>
<dbReference type="AlphaFoldDB" id="A0AA48H8E7"/>
<evidence type="ECO:0000313" key="13">
    <source>
        <dbReference type="Proteomes" id="UP001238179"/>
    </source>
</evidence>
<comment type="subunit">
    <text evidence="2">Homotrimer.</text>
</comment>
<dbReference type="GO" id="GO:0015288">
    <property type="term" value="F:porin activity"/>
    <property type="evidence" value="ECO:0007669"/>
    <property type="project" value="UniProtKB-KW"/>
</dbReference>
<dbReference type="Gene3D" id="2.40.160.10">
    <property type="entry name" value="Porin"/>
    <property type="match status" value="1"/>
</dbReference>
<dbReference type="GO" id="GO:0046930">
    <property type="term" value="C:pore complex"/>
    <property type="evidence" value="ECO:0007669"/>
    <property type="project" value="UniProtKB-KW"/>
</dbReference>
<evidence type="ECO:0000256" key="7">
    <source>
        <dbReference type="ARBA" id="ARBA00023065"/>
    </source>
</evidence>
<evidence type="ECO:0000256" key="3">
    <source>
        <dbReference type="ARBA" id="ARBA00022448"/>
    </source>
</evidence>
<dbReference type="EMBL" id="AP027080">
    <property type="protein sequence ID" value="BDU73683.1"/>
    <property type="molecule type" value="Genomic_DNA"/>
</dbReference>
<proteinExistence type="predicted"/>
<gene>
    <name evidence="12" type="ORF">METEAL_28570</name>
</gene>
<dbReference type="PANTHER" id="PTHR34501">
    <property type="entry name" value="PROTEIN YDDL-RELATED"/>
    <property type="match status" value="1"/>
</dbReference>
<keyword evidence="5" id="KW-0812">Transmembrane</keyword>
<comment type="subcellular location">
    <subcellularLocation>
        <location evidence="1">Cell outer membrane</location>
        <topology evidence="1">Multi-pass membrane protein</topology>
    </subcellularLocation>
</comment>
<keyword evidence="10" id="KW-0998">Cell outer membrane</keyword>
<keyword evidence="13" id="KW-1185">Reference proteome</keyword>
<dbReference type="PANTHER" id="PTHR34501:SF9">
    <property type="entry name" value="MAJOR OUTER MEMBRANE PROTEIN P.IA"/>
    <property type="match status" value="1"/>
</dbReference>
<keyword evidence="8" id="KW-0626">Porin</keyword>
<dbReference type="RefSeq" id="WP_316412354.1">
    <property type="nucleotide sequence ID" value="NZ_AP027080.1"/>
</dbReference>
<feature type="chain" id="PRO_5041395269" description="Porin" evidence="11">
    <location>
        <begin position="22"/>
        <end position="430"/>
    </location>
</feature>
<dbReference type="CDD" id="cd00342">
    <property type="entry name" value="gram_neg_porins"/>
    <property type="match status" value="1"/>
</dbReference>
<evidence type="ECO:0000256" key="6">
    <source>
        <dbReference type="ARBA" id="ARBA00022729"/>
    </source>
</evidence>
<dbReference type="GO" id="GO:0006811">
    <property type="term" value="P:monoatomic ion transport"/>
    <property type="evidence" value="ECO:0007669"/>
    <property type="project" value="UniProtKB-KW"/>
</dbReference>
<keyword evidence="6 11" id="KW-0732">Signal</keyword>
<evidence type="ECO:0000256" key="2">
    <source>
        <dbReference type="ARBA" id="ARBA00011233"/>
    </source>
</evidence>
<evidence type="ECO:0000256" key="5">
    <source>
        <dbReference type="ARBA" id="ARBA00022692"/>
    </source>
</evidence>
<dbReference type="GO" id="GO:0009279">
    <property type="term" value="C:cell outer membrane"/>
    <property type="evidence" value="ECO:0007669"/>
    <property type="project" value="UniProtKB-SubCell"/>
</dbReference>
<evidence type="ECO:0000256" key="8">
    <source>
        <dbReference type="ARBA" id="ARBA00023114"/>
    </source>
</evidence>
<dbReference type="SUPFAM" id="SSF56935">
    <property type="entry name" value="Porins"/>
    <property type="match status" value="1"/>
</dbReference>
<dbReference type="InterPro" id="IPR023614">
    <property type="entry name" value="Porin_dom_sf"/>
</dbReference>
<evidence type="ECO:0000256" key="10">
    <source>
        <dbReference type="ARBA" id="ARBA00023237"/>
    </source>
</evidence>
<keyword evidence="3" id="KW-0813">Transport</keyword>
<accession>A0AA48H8E7</accession>
<reference evidence="13" key="1">
    <citation type="journal article" date="2023" name="Int. J. Syst. Evol. Microbiol.">
        <title>Mesoterricola silvestris gen. nov., sp. nov., Mesoterricola sediminis sp. nov., Geothrix oryzae sp. nov., Geothrix edaphica sp. nov., Geothrix rubra sp. nov., and Geothrix limicola sp. nov., six novel members of Acidobacteriota isolated from soils.</title>
        <authorList>
            <person name="Itoh H."/>
            <person name="Sugisawa Y."/>
            <person name="Mise K."/>
            <person name="Xu Z."/>
            <person name="Kuniyasu M."/>
            <person name="Ushijima N."/>
            <person name="Kawano K."/>
            <person name="Kobayashi E."/>
            <person name="Shiratori Y."/>
            <person name="Masuda Y."/>
            <person name="Senoo K."/>
        </authorList>
    </citation>
    <scope>NUCLEOTIDE SEQUENCE [LARGE SCALE GENOMIC DNA]</scope>
    <source>
        <strain evidence="13">W79</strain>
    </source>
</reference>
<organism evidence="12 13">
    <name type="scientific">Mesoterricola silvestris</name>
    <dbReference type="NCBI Taxonomy" id="2927979"/>
    <lineage>
        <taxon>Bacteria</taxon>
        <taxon>Pseudomonadati</taxon>
        <taxon>Acidobacteriota</taxon>
        <taxon>Holophagae</taxon>
        <taxon>Holophagales</taxon>
        <taxon>Holophagaceae</taxon>
        <taxon>Mesoterricola</taxon>
    </lineage>
</organism>
<dbReference type="KEGG" id="msil:METEAL_28570"/>